<gene>
    <name evidence="1" type="ORF">EV384_2550</name>
</gene>
<protein>
    <submittedName>
        <fullName evidence="1">Uncharacterized protein</fullName>
    </submittedName>
</protein>
<evidence type="ECO:0000313" key="2">
    <source>
        <dbReference type="Proteomes" id="UP000294114"/>
    </source>
</evidence>
<dbReference type="RefSeq" id="WP_130333152.1">
    <property type="nucleotide sequence ID" value="NZ_SHLD01000001.1"/>
</dbReference>
<keyword evidence="2" id="KW-1185">Reference proteome</keyword>
<sequence>MKRTLLAMLLVLTLTIGAGVVWGRHLIAARELGGSATDSRMTTDGRVATGDGRLSVDLPADWAQQPCPPVPPTCLHLAPPAAGPLDRITVLVFRPEADADPVEYYLDIPPGTPNQPSLQWLTVDGMQSVRSDPDWSPGPRQTGPGAAPVIMVAGRIPGGKEIFMVYCGYEHRRTEIRAGCDLVTGSLRVKR</sequence>
<name>A0A4Q8B9D8_9ACTN</name>
<evidence type="ECO:0000313" key="1">
    <source>
        <dbReference type="EMBL" id="RZU74108.1"/>
    </source>
</evidence>
<dbReference type="OrthoDB" id="9914504at2"/>
<accession>A0A4Q8B9D8</accession>
<proteinExistence type="predicted"/>
<comment type="caution">
    <text evidence="1">The sequence shown here is derived from an EMBL/GenBank/DDBJ whole genome shotgun (WGS) entry which is preliminary data.</text>
</comment>
<dbReference type="Proteomes" id="UP000294114">
    <property type="component" value="Unassembled WGS sequence"/>
</dbReference>
<dbReference type="AlphaFoldDB" id="A0A4Q8B9D8"/>
<dbReference type="EMBL" id="SHLD01000001">
    <property type="protein sequence ID" value="RZU74108.1"/>
    <property type="molecule type" value="Genomic_DNA"/>
</dbReference>
<organism evidence="1 2">
    <name type="scientific">Micromonospora kangleipakensis</name>
    <dbReference type="NCBI Taxonomy" id="1077942"/>
    <lineage>
        <taxon>Bacteria</taxon>
        <taxon>Bacillati</taxon>
        <taxon>Actinomycetota</taxon>
        <taxon>Actinomycetes</taxon>
        <taxon>Micromonosporales</taxon>
        <taxon>Micromonosporaceae</taxon>
        <taxon>Micromonospora</taxon>
    </lineage>
</organism>
<reference evidence="1 2" key="1">
    <citation type="submission" date="2019-02" db="EMBL/GenBank/DDBJ databases">
        <title>Sequencing the genomes of 1000 actinobacteria strains.</title>
        <authorList>
            <person name="Klenk H.-P."/>
        </authorList>
    </citation>
    <scope>NUCLEOTIDE SEQUENCE [LARGE SCALE GENOMIC DNA]</scope>
    <source>
        <strain evidence="1 2">DSM 45612</strain>
    </source>
</reference>